<evidence type="ECO:0000313" key="2">
    <source>
        <dbReference type="Proteomes" id="UP000470384"/>
    </source>
</evidence>
<evidence type="ECO:0000313" key="1">
    <source>
        <dbReference type="EMBL" id="NBG96051.1"/>
    </source>
</evidence>
<dbReference type="EMBL" id="WXYQ01000006">
    <property type="protein sequence ID" value="NBG96051.1"/>
    <property type="molecule type" value="Genomic_DNA"/>
</dbReference>
<dbReference type="OrthoDB" id="8448176at2"/>
<organism evidence="1 2">
    <name type="scientific">Pyruvatibacter mobilis</name>
    <dbReference type="NCBI Taxonomy" id="1712261"/>
    <lineage>
        <taxon>Bacteria</taxon>
        <taxon>Pseudomonadati</taxon>
        <taxon>Pseudomonadota</taxon>
        <taxon>Alphaproteobacteria</taxon>
        <taxon>Hyphomicrobiales</taxon>
        <taxon>Parvibaculaceae</taxon>
        <taxon>Pyruvatibacter</taxon>
    </lineage>
</organism>
<proteinExistence type="predicted"/>
<dbReference type="GeneID" id="300654761"/>
<dbReference type="RefSeq" id="WP_027841074.1">
    <property type="nucleotide sequence ID" value="NZ_BMHN01000001.1"/>
</dbReference>
<sequence>MVRYVGKVETRKVDRLLTSAELDREQRHALQAFRERMDRTIMDANEMVLRAKLPEITPEVMTRMAVRIAELRAGYLAKALALVETPGVPPVAALDDLQRHRMAFEELREAFEAIERVIERGYTKVV</sequence>
<dbReference type="AlphaFoldDB" id="A0A845QDC4"/>
<keyword evidence="2" id="KW-1185">Reference proteome</keyword>
<gene>
    <name evidence="1" type="ORF">GTQ45_09940</name>
</gene>
<comment type="caution">
    <text evidence="1">The sequence shown here is derived from an EMBL/GenBank/DDBJ whole genome shotgun (WGS) entry which is preliminary data.</text>
</comment>
<name>A0A845QDC4_9HYPH</name>
<protein>
    <submittedName>
        <fullName evidence="1">Uncharacterized protein</fullName>
    </submittedName>
</protein>
<reference evidence="1 2" key="1">
    <citation type="journal article" date="2016" name="Int. J. Syst. Evol. Microbiol.">
        <title>Pyruvatibacter mobilis gen. nov., sp. nov., a marine bacterium from the culture broth of Picochlorum sp. 122.</title>
        <authorList>
            <person name="Wang G."/>
            <person name="Tang M."/>
            <person name="Wu H."/>
            <person name="Dai S."/>
            <person name="Li T."/>
            <person name="Chen C."/>
            <person name="He H."/>
            <person name="Fan J."/>
            <person name="Xiang W."/>
            <person name="Li X."/>
        </authorList>
    </citation>
    <scope>NUCLEOTIDE SEQUENCE [LARGE SCALE GENOMIC DNA]</scope>
    <source>
        <strain evidence="1 2">GYP-11</strain>
    </source>
</reference>
<dbReference type="Proteomes" id="UP000470384">
    <property type="component" value="Unassembled WGS sequence"/>
</dbReference>
<accession>A0A845QDC4</accession>